<protein>
    <submittedName>
        <fullName evidence="1">HAD family phosphatase</fullName>
    </submittedName>
</protein>
<dbReference type="AlphaFoldDB" id="A0AAU7PQ14"/>
<sequence length="218" mass="24351">MIKAVIFDMDGVLIDSEIIYLDHIYEKLRLLYPNISREALFAVVGSTTKRTMEIISGVIGEDVDSPAFQELYAGLWADCRPDYPSILRKEVPELLRELHRKGYLVALASSTSRAGIEDVLTSCGLKGDFDYVVSGEEFKESKPNPEIYLHTANTLKCEPKECLVVEDSTYGIMAGHGAGMTVTSVIDDRFSFDRSLAAYSINGLWEVLDVLEKLKEIE</sequence>
<dbReference type="PRINTS" id="PR00413">
    <property type="entry name" value="HADHALOGNASE"/>
</dbReference>
<name>A0AAU7PQ14_9FIRM</name>
<dbReference type="SUPFAM" id="SSF56784">
    <property type="entry name" value="HAD-like"/>
    <property type="match status" value="1"/>
</dbReference>
<accession>A0AAU7PQ14</accession>
<dbReference type="InterPro" id="IPR036412">
    <property type="entry name" value="HAD-like_sf"/>
</dbReference>
<dbReference type="PANTHER" id="PTHR18901:SF38">
    <property type="entry name" value="PSEUDOURIDINE-5'-PHOSPHATASE"/>
    <property type="match status" value="1"/>
</dbReference>
<gene>
    <name evidence="1" type="ORF">ABFV83_18155</name>
</gene>
<dbReference type="SFLD" id="SFLDG01129">
    <property type="entry name" value="C1.5:_HAD__Beta-PGM__Phosphata"/>
    <property type="match status" value="1"/>
</dbReference>
<dbReference type="InterPro" id="IPR023198">
    <property type="entry name" value="PGP-like_dom2"/>
</dbReference>
<organism evidence="1">
    <name type="scientific">Lacrimispora sp. BS-2</name>
    <dbReference type="NCBI Taxonomy" id="3151850"/>
    <lineage>
        <taxon>Bacteria</taxon>
        <taxon>Bacillati</taxon>
        <taxon>Bacillota</taxon>
        <taxon>Clostridia</taxon>
        <taxon>Lachnospirales</taxon>
        <taxon>Lachnospiraceae</taxon>
        <taxon>Lacrimispora</taxon>
    </lineage>
</organism>
<dbReference type="InterPro" id="IPR041492">
    <property type="entry name" value="HAD_2"/>
</dbReference>
<dbReference type="NCBIfam" id="TIGR01509">
    <property type="entry name" value="HAD-SF-IA-v3"/>
    <property type="match status" value="1"/>
</dbReference>
<dbReference type="SFLD" id="SFLDS00003">
    <property type="entry name" value="Haloacid_Dehalogenase"/>
    <property type="match status" value="1"/>
</dbReference>
<dbReference type="Pfam" id="PF13419">
    <property type="entry name" value="HAD_2"/>
    <property type="match status" value="1"/>
</dbReference>
<dbReference type="EMBL" id="CP157940">
    <property type="protein sequence ID" value="XBS53701.1"/>
    <property type="molecule type" value="Genomic_DNA"/>
</dbReference>
<dbReference type="PANTHER" id="PTHR18901">
    <property type="entry name" value="2-DEOXYGLUCOSE-6-PHOSPHATE PHOSPHATASE 2"/>
    <property type="match status" value="1"/>
</dbReference>
<reference evidence="1" key="1">
    <citation type="submission" date="2024-06" db="EMBL/GenBank/DDBJ databases">
        <title>Lacrimispora cavernae sp. nov., a novel anaerobe isolated from bat guano pile inside a cave.</title>
        <authorList>
            <person name="Miller S.L."/>
            <person name="Lu N."/>
            <person name="King J."/>
            <person name="Sankaranarayanan K."/>
            <person name="Lawson P.A."/>
        </authorList>
    </citation>
    <scope>NUCLEOTIDE SEQUENCE</scope>
    <source>
        <strain evidence="1">BS-2</strain>
    </source>
</reference>
<dbReference type="RefSeq" id="WP_349945861.1">
    <property type="nucleotide sequence ID" value="NZ_CP157940.1"/>
</dbReference>
<dbReference type="Gene3D" id="1.10.150.240">
    <property type="entry name" value="Putative phosphatase, domain 2"/>
    <property type="match status" value="1"/>
</dbReference>
<evidence type="ECO:0000313" key="1">
    <source>
        <dbReference type="EMBL" id="XBS53701.1"/>
    </source>
</evidence>
<dbReference type="InterPro" id="IPR006439">
    <property type="entry name" value="HAD-SF_hydro_IA"/>
</dbReference>
<dbReference type="InterPro" id="IPR023214">
    <property type="entry name" value="HAD_sf"/>
</dbReference>
<dbReference type="Gene3D" id="3.40.50.1000">
    <property type="entry name" value="HAD superfamily/HAD-like"/>
    <property type="match status" value="1"/>
</dbReference>
<dbReference type="SFLD" id="SFLDG01135">
    <property type="entry name" value="C1.5.6:_HAD__Beta-PGM__Phospha"/>
    <property type="match status" value="1"/>
</dbReference>
<proteinExistence type="predicted"/>